<dbReference type="InterPro" id="IPR017871">
    <property type="entry name" value="ABC_transporter-like_CS"/>
</dbReference>
<keyword evidence="7" id="KW-0472">Membrane</keyword>
<dbReference type="InterPro" id="IPR027417">
    <property type="entry name" value="P-loop_NTPase"/>
</dbReference>
<accession>A0A849A5L1</accession>
<keyword evidence="5 10" id="KW-0067">ATP-binding</keyword>
<dbReference type="SMART" id="SM00382">
    <property type="entry name" value="AAA"/>
    <property type="match status" value="1"/>
</dbReference>
<reference evidence="10 11" key="1">
    <citation type="submission" date="2020-05" db="EMBL/GenBank/DDBJ databases">
        <title>Nakamurella sp. DB0629 isolated from air conditioner.</title>
        <authorList>
            <person name="Kim D.H."/>
            <person name="Kim D.-U."/>
        </authorList>
    </citation>
    <scope>NUCLEOTIDE SEQUENCE [LARGE SCALE GENOMIC DNA]</scope>
    <source>
        <strain evidence="10 11">DB0629</strain>
    </source>
</reference>
<gene>
    <name evidence="10" type="ORF">HKD39_01460</name>
</gene>
<dbReference type="GO" id="GO:0016887">
    <property type="term" value="F:ATP hydrolysis activity"/>
    <property type="evidence" value="ECO:0007669"/>
    <property type="project" value="InterPro"/>
</dbReference>
<evidence type="ECO:0000256" key="8">
    <source>
        <dbReference type="ARBA" id="ARBA00023251"/>
    </source>
</evidence>
<dbReference type="PANTHER" id="PTHR42711:SF17">
    <property type="entry name" value="ABC TRANSPORTER ATP-BINDING PROTEIN"/>
    <property type="match status" value="1"/>
</dbReference>
<dbReference type="Proteomes" id="UP000562984">
    <property type="component" value="Unassembled WGS sequence"/>
</dbReference>
<dbReference type="GO" id="GO:0046677">
    <property type="term" value="P:response to antibiotic"/>
    <property type="evidence" value="ECO:0007669"/>
    <property type="project" value="UniProtKB-KW"/>
</dbReference>
<dbReference type="FunFam" id="3.40.50.300:FF:000589">
    <property type="entry name" value="ABC transporter, ATP-binding subunit"/>
    <property type="match status" value="1"/>
</dbReference>
<evidence type="ECO:0000313" key="10">
    <source>
        <dbReference type="EMBL" id="NNG34408.1"/>
    </source>
</evidence>
<dbReference type="PANTHER" id="PTHR42711">
    <property type="entry name" value="ABC TRANSPORTER ATP-BINDING PROTEIN"/>
    <property type="match status" value="1"/>
</dbReference>
<dbReference type="PROSITE" id="PS50893">
    <property type="entry name" value="ABC_TRANSPORTER_2"/>
    <property type="match status" value="1"/>
</dbReference>
<comment type="caution">
    <text evidence="10">The sequence shown here is derived from an EMBL/GenBank/DDBJ whole genome shotgun (WGS) entry which is preliminary data.</text>
</comment>
<evidence type="ECO:0000256" key="6">
    <source>
        <dbReference type="ARBA" id="ARBA00022967"/>
    </source>
</evidence>
<dbReference type="InterPro" id="IPR050763">
    <property type="entry name" value="ABC_transporter_ATP-binding"/>
</dbReference>
<feature type="domain" description="ABC transporter" evidence="9">
    <location>
        <begin position="5"/>
        <end position="234"/>
    </location>
</feature>
<comment type="subcellular location">
    <subcellularLocation>
        <location evidence="1">Cell membrane</location>
        <topology evidence="1">Peripheral membrane protein</topology>
    </subcellularLocation>
</comment>
<keyword evidence="6" id="KW-1278">Translocase</keyword>
<dbReference type="GO" id="GO:0005524">
    <property type="term" value="F:ATP binding"/>
    <property type="evidence" value="ECO:0007669"/>
    <property type="project" value="UniProtKB-KW"/>
</dbReference>
<evidence type="ECO:0000256" key="5">
    <source>
        <dbReference type="ARBA" id="ARBA00022840"/>
    </source>
</evidence>
<evidence type="ECO:0000256" key="7">
    <source>
        <dbReference type="ARBA" id="ARBA00023136"/>
    </source>
</evidence>
<keyword evidence="3" id="KW-1003">Cell membrane</keyword>
<dbReference type="SUPFAM" id="SSF52540">
    <property type="entry name" value="P-loop containing nucleoside triphosphate hydrolases"/>
    <property type="match status" value="1"/>
</dbReference>
<dbReference type="InterPro" id="IPR003439">
    <property type="entry name" value="ABC_transporter-like_ATP-bd"/>
</dbReference>
<dbReference type="GO" id="GO:0005886">
    <property type="term" value="C:plasma membrane"/>
    <property type="evidence" value="ECO:0007669"/>
    <property type="project" value="UniProtKB-SubCell"/>
</dbReference>
<dbReference type="AlphaFoldDB" id="A0A849A5L1"/>
<evidence type="ECO:0000259" key="9">
    <source>
        <dbReference type="PROSITE" id="PS50893"/>
    </source>
</evidence>
<dbReference type="Gene3D" id="3.40.50.300">
    <property type="entry name" value="P-loop containing nucleotide triphosphate hydrolases"/>
    <property type="match status" value="1"/>
</dbReference>
<dbReference type="RefSeq" id="WP_171198049.1">
    <property type="nucleotide sequence ID" value="NZ_JABEND010000001.1"/>
</dbReference>
<evidence type="ECO:0000256" key="3">
    <source>
        <dbReference type="ARBA" id="ARBA00022475"/>
    </source>
</evidence>
<proteinExistence type="predicted"/>
<keyword evidence="8" id="KW-0046">Antibiotic resistance</keyword>
<dbReference type="InterPro" id="IPR003593">
    <property type="entry name" value="AAA+_ATPase"/>
</dbReference>
<keyword evidence="2" id="KW-0813">Transport</keyword>
<dbReference type="CDD" id="cd03230">
    <property type="entry name" value="ABC_DR_subfamily_A"/>
    <property type="match status" value="1"/>
</dbReference>
<evidence type="ECO:0000256" key="1">
    <source>
        <dbReference type="ARBA" id="ARBA00004202"/>
    </source>
</evidence>
<sequence length="287" mass="31357">MTQAVQVSGLRKTYTTKKVTTAAVDGVDLSINTGEIFALLGPNGAGKSTTVEILEGYRHRDAGEVSVLGEDPQTAGTRWRERIGIVLQNTKDLSLLTVRESLRTFSYYYPNARGADELMELVGLSGKADAKLTALSGGQRRRMDVALGIIGRPELLFLDEPTTGFDPEARRQFWDLIRQLRADGTTILLTTHYLDEAEALADRVGVINAGKVIEVNTPDRLGGRHGAEATVRYRDPSGELVSIGTNTPTETVRELMQRFDNAEIPELTVARPSLEDVYLKMIGVPAA</sequence>
<organism evidence="10 11">
    <name type="scientific">Nakamurella aerolata</name>
    <dbReference type="NCBI Taxonomy" id="1656892"/>
    <lineage>
        <taxon>Bacteria</taxon>
        <taxon>Bacillati</taxon>
        <taxon>Actinomycetota</taxon>
        <taxon>Actinomycetes</taxon>
        <taxon>Nakamurellales</taxon>
        <taxon>Nakamurellaceae</taxon>
        <taxon>Nakamurella</taxon>
    </lineage>
</organism>
<protein>
    <submittedName>
        <fullName evidence="10">ABC transporter ATP-binding protein</fullName>
    </submittedName>
</protein>
<evidence type="ECO:0000256" key="4">
    <source>
        <dbReference type="ARBA" id="ARBA00022741"/>
    </source>
</evidence>
<name>A0A849A5L1_9ACTN</name>
<keyword evidence="11" id="KW-1185">Reference proteome</keyword>
<dbReference type="EMBL" id="JABEND010000001">
    <property type="protein sequence ID" value="NNG34408.1"/>
    <property type="molecule type" value="Genomic_DNA"/>
</dbReference>
<dbReference type="Pfam" id="PF00005">
    <property type="entry name" value="ABC_tran"/>
    <property type="match status" value="1"/>
</dbReference>
<dbReference type="PROSITE" id="PS00211">
    <property type="entry name" value="ABC_TRANSPORTER_1"/>
    <property type="match status" value="1"/>
</dbReference>
<keyword evidence="4" id="KW-0547">Nucleotide-binding</keyword>
<evidence type="ECO:0000256" key="2">
    <source>
        <dbReference type="ARBA" id="ARBA00022448"/>
    </source>
</evidence>
<evidence type="ECO:0000313" key="11">
    <source>
        <dbReference type="Proteomes" id="UP000562984"/>
    </source>
</evidence>